<dbReference type="InterPro" id="IPR050275">
    <property type="entry name" value="PGM_Phosphatase"/>
</dbReference>
<dbReference type="GO" id="GO:0016791">
    <property type="term" value="F:phosphatase activity"/>
    <property type="evidence" value="ECO:0007669"/>
    <property type="project" value="TreeGrafter"/>
</dbReference>
<dbReference type="RefSeq" id="WP_068905528.1">
    <property type="nucleotide sequence ID" value="NZ_JBHUIF010000012.1"/>
</dbReference>
<feature type="active site" description="Tele-phosphohistidine intermediate" evidence="1">
    <location>
        <position position="10"/>
    </location>
</feature>
<keyword evidence="4" id="KW-1185">Reference proteome</keyword>
<dbReference type="SMART" id="SM00855">
    <property type="entry name" value="PGAM"/>
    <property type="match status" value="1"/>
</dbReference>
<dbReference type="InterPro" id="IPR013078">
    <property type="entry name" value="His_Pase_superF_clade-1"/>
</dbReference>
<evidence type="ECO:0000256" key="1">
    <source>
        <dbReference type="PIRSR" id="PIRSR613078-1"/>
    </source>
</evidence>
<reference evidence="3 4" key="1">
    <citation type="submission" date="2016-05" db="EMBL/GenBank/DDBJ databases">
        <title>Genomic Taxonomy of the Vibrionaceae.</title>
        <authorList>
            <person name="Gomez-Gil B."/>
            <person name="Enciso-Ibarra J."/>
        </authorList>
    </citation>
    <scope>NUCLEOTIDE SEQUENCE [LARGE SCALE GENOMIC DNA]</scope>
    <source>
        <strain evidence="3 4">CAIM 1920</strain>
    </source>
</reference>
<accession>A0A1C3E866</accession>
<dbReference type="PANTHER" id="PTHR48100">
    <property type="entry name" value="BROAD-SPECIFICITY PHOSPHATASE YOR283W-RELATED"/>
    <property type="match status" value="1"/>
</dbReference>
<dbReference type="STRING" id="1080227.A8L45_22150"/>
<evidence type="ECO:0008006" key="5">
    <source>
        <dbReference type="Google" id="ProtNLM"/>
    </source>
</evidence>
<evidence type="ECO:0000256" key="2">
    <source>
        <dbReference type="PIRSR" id="PIRSR613078-2"/>
    </source>
</evidence>
<feature type="binding site" evidence="2">
    <location>
        <position position="59"/>
    </location>
    <ligand>
        <name>substrate</name>
    </ligand>
</feature>
<sequence>MDTKIHLFRHGETVWNAEKRMQGQSDSPLTATGRQQAIDARKKLDNIDVDYAYCSDSGRAKETTSLLLEELDISLTASEVLREMHFGEWEGELQDDVSAHSPDESWNLWNKPDKYQSNGGEDLVQLRDRAVDALTNIARKHRGKEVVIVSHGAFIKTVLNHIDGRPLAESWEGPYAENLCHSILSFCSDDKFSINQFCDVPR</sequence>
<dbReference type="OrthoDB" id="9781415at2"/>
<evidence type="ECO:0000313" key="3">
    <source>
        <dbReference type="EMBL" id="ODA29448.1"/>
    </source>
</evidence>
<dbReference type="SUPFAM" id="SSF53254">
    <property type="entry name" value="Phosphoglycerate mutase-like"/>
    <property type="match status" value="1"/>
</dbReference>
<dbReference type="Proteomes" id="UP000094936">
    <property type="component" value="Unassembled WGS sequence"/>
</dbReference>
<protein>
    <recommendedName>
        <fullName evidence="5">Phosphoglycerate mutase</fullName>
    </recommendedName>
</protein>
<dbReference type="InterPro" id="IPR029033">
    <property type="entry name" value="His_PPase_superfam"/>
</dbReference>
<dbReference type="PIRSF" id="PIRSF000709">
    <property type="entry name" value="6PFK_2-Ptase"/>
    <property type="match status" value="1"/>
</dbReference>
<name>A0A1C3E866_9GAMM</name>
<dbReference type="Pfam" id="PF00300">
    <property type="entry name" value="His_Phos_1"/>
    <property type="match status" value="1"/>
</dbReference>
<dbReference type="AlphaFoldDB" id="A0A1C3E866"/>
<comment type="caution">
    <text evidence="3">The sequence shown here is derived from an EMBL/GenBank/DDBJ whole genome shotgun (WGS) entry which is preliminary data.</text>
</comment>
<organism evidence="3 4">
    <name type="scientific">Veronia pacifica</name>
    <dbReference type="NCBI Taxonomy" id="1080227"/>
    <lineage>
        <taxon>Bacteria</taxon>
        <taxon>Pseudomonadati</taxon>
        <taxon>Pseudomonadota</taxon>
        <taxon>Gammaproteobacteria</taxon>
        <taxon>Vibrionales</taxon>
        <taxon>Vibrionaceae</taxon>
        <taxon>Veronia</taxon>
    </lineage>
</organism>
<dbReference type="InterPro" id="IPR001345">
    <property type="entry name" value="PG/BPGM_mutase_AS"/>
</dbReference>
<feature type="binding site" evidence="2">
    <location>
        <begin position="9"/>
        <end position="16"/>
    </location>
    <ligand>
        <name>substrate</name>
    </ligand>
</feature>
<gene>
    <name evidence="3" type="ORF">A8L45_22150</name>
</gene>
<dbReference type="Gene3D" id="3.40.50.1240">
    <property type="entry name" value="Phosphoglycerate mutase-like"/>
    <property type="match status" value="1"/>
</dbReference>
<dbReference type="EMBL" id="LYBM01000068">
    <property type="protein sequence ID" value="ODA29448.1"/>
    <property type="molecule type" value="Genomic_DNA"/>
</dbReference>
<dbReference type="PROSITE" id="PS00175">
    <property type="entry name" value="PG_MUTASE"/>
    <property type="match status" value="1"/>
</dbReference>
<evidence type="ECO:0000313" key="4">
    <source>
        <dbReference type="Proteomes" id="UP000094936"/>
    </source>
</evidence>
<proteinExistence type="predicted"/>
<dbReference type="CDD" id="cd07067">
    <property type="entry name" value="HP_PGM_like"/>
    <property type="match status" value="1"/>
</dbReference>
<feature type="active site" description="Proton donor/acceptor" evidence="1">
    <location>
        <position position="83"/>
    </location>
</feature>